<keyword evidence="2" id="KW-1185">Reference proteome</keyword>
<comment type="caution">
    <text evidence="1">The sequence shown here is derived from an EMBL/GenBank/DDBJ whole genome shotgun (WGS) entry which is preliminary data.</text>
</comment>
<organism evidence="1 2">
    <name type="scientific">Pleurotus eryngii</name>
    <name type="common">Boletus of the steppes</name>
    <dbReference type="NCBI Taxonomy" id="5323"/>
    <lineage>
        <taxon>Eukaryota</taxon>
        <taxon>Fungi</taxon>
        <taxon>Dikarya</taxon>
        <taxon>Basidiomycota</taxon>
        <taxon>Agaricomycotina</taxon>
        <taxon>Agaricomycetes</taxon>
        <taxon>Agaricomycetidae</taxon>
        <taxon>Agaricales</taxon>
        <taxon>Pleurotineae</taxon>
        <taxon>Pleurotaceae</taxon>
        <taxon>Pleurotus</taxon>
    </lineage>
</organism>
<evidence type="ECO:0000313" key="1">
    <source>
        <dbReference type="EMBL" id="KAF9487206.1"/>
    </source>
</evidence>
<protein>
    <submittedName>
        <fullName evidence="1">Uncharacterized protein</fullName>
    </submittedName>
</protein>
<evidence type="ECO:0000313" key="2">
    <source>
        <dbReference type="Proteomes" id="UP000807025"/>
    </source>
</evidence>
<dbReference type="Proteomes" id="UP000807025">
    <property type="component" value="Unassembled WGS sequence"/>
</dbReference>
<dbReference type="EMBL" id="MU154804">
    <property type="protein sequence ID" value="KAF9487206.1"/>
    <property type="molecule type" value="Genomic_DNA"/>
</dbReference>
<dbReference type="AlphaFoldDB" id="A0A9P6D053"/>
<reference evidence="1" key="1">
    <citation type="submission" date="2020-11" db="EMBL/GenBank/DDBJ databases">
        <authorList>
            <consortium name="DOE Joint Genome Institute"/>
            <person name="Ahrendt S."/>
            <person name="Riley R."/>
            <person name="Andreopoulos W."/>
            <person name="Labutti K."/>
            <person name="Pangilinan J."/>
            <person name="Ruiz-Duenas F.J."/>
            <person name="Barrasa J.M."/>
            <person name="Sanchez-Garcia M."/>
            <person name="Camarero S."/>
            <person name="Miyauchi S."/>
            <person name="Serrano A."/>
            <person name="Linde D."/>
            <person name="Babiker R."/>
            <person name="Drula E."/>
            <person name="Ayuso-Fernandez I."/>
            <person name="Pacheco R."/>
            <person name="Padilla G."/>
            <person name="Ferreira P."/>
            <person name="Barriuso J."/>
            <person name="Kellner H."/>
            <person name="Castanera R."/>
            <person name="Alfaro M."/>
            <person name="Ramirez L."/>
            <person name="Pisabarro A.G."/>
            <person name="Kuo A."/>
            <person name="Tritt A."/>
            <person name="Lipzen A."/>
            <person name="He G."/>
            <person name="Yan M."/>
            <person name="Ng V."/>
            <person name="Cullen D."/>
            <person name="Martin F."/>
            <person name="Rosso M.-N."/>
            <person name="Henrissat B."/>
            <person name="Hibbett D."/>
            <person name="Martinez A.T."/>
            <person name="Grigoriev I.V."/>
        </authorList>
    </citation>
    <scope>NUCLEOTIDE SEQUENCE</scope>
    <source>
        <strain evidence="1">ATCC 90797</strain>
    </source>
</reference>
<sequence>MFLEGIKGRKLIQGAAGALAFKRPNSRAISSRRCFLHSLRRRTSSSQSRKELMETKFSRLHSWANSLSMLASNVSRRSSSLRKLSIPANKLFLPIISRENSTKDLECCWIRKTSIRVECSQSDGHRFEVGGVGGESANGVYATHAESDRDDLVFSSSGLMAEKVLALIEPFPQQTSVNIAVTHHGRPPRAWKGRDKGSSGRCPIGVCICVCEAGGEAGQGDKGAEWVHERGDNAAVGVTTSERRGRLGGGPKTGTGGRDWEKCCRRFWFLRLLVASGTGMEGWERGGRVVGRGRGRTPAV</sequence>
<gene>
    <name evidence="1" type="ORF">BDN71DRAFT_1437022</name>
</gene>
<name>A0A9P6D053_PLEER</name>
<proteinExistence type="predicted"/>
<accession>A0A9P6D053</accession>